<proteinExistence type="predicted"/>
<dbReference type="Proteomes" id="UP000182114">
    <property type="component" value="Unassembled WGS sequence"/>
</dbReference>
<keyword evidence="2" id="KW-1185">Reference proteome</keyword>
<name>A0A1G7F755_9FLAO</name>
<reference evidence="2" key="1">
    <citation type="submission" date="2016-10" db="EMBL/GenBank/DDBJ databases">
        <authorList>
            <person name="Varghese N."/>
            <person name="Submissions S."/>
        </authorList>
    </citation>
    <scope>NUCLEOTIDE SEQUENCE [LARGE SCALE GENOMIC DNA]</scope>
    <source>
        <strain evidence="2">DSM 24729</strain>
    </source>
</reference>
<dbReference type="AlphaFoldDB" id="A0A1G7F755"/>
<dbReference type="eggNOG" id="ENOG503006P">
    <property type="taxonomic scope" value="Bacteria"/>
</dbReference>
<protein>
    <submittedName>
        <fullName evidence="1">Uncharacterized protein</fullName>
    </submittedName>
</protein>
<dbReference type="RefSeq" id="WP_024482605.1">
    <property type="nucleotide sequence ID" value="NZ_CANLMK010000005.1"/>
</dbReference>
<organism evidence="1 2">
    <name type="scientific">Cellulophaga baltica</name>
    <dbReference type="NCBI Taxonomy" id="76594"/>
    <lineage>
        <taxon>Bacteria</taxon>
        <taxon>Pseudomonadati</taxon>
        <taxon>Bacteroidota</taxon>
        <taxon>Flavobacteriia</taxon>
        <taxon>Flavobacteriales</taxon>
        <taxon>Flavobacteriaceae</taxon>
        <taxon>Cellulophaga</taxon>
    </lineage>
</organism>
<accession>A0A1G7F755</accession>
<gene>
    <name evidence="1" type="ORF">SAMN04487992_10369</name>
</gene>
<dbReference type="GeneID" id="78059867"/>
<evidence type="ECO:0000313" key="1">
    <source>
        <dbReference type="EMBL" id="SDE71691.1"/>
    </source>
</evidence>
<dbReference type="EMBL" id="FNBD01000003">
    <property type="protein sequence ID" value="SDE71691.1"/>
    <property type="molecule type" value="Genomic_DNA"/>
</dbReference>
<evidence type="ECO:0000313" key="2">
    <source>
        <dbReference type="Proteomes" id="UP000182114"/>
    </source>
</evidence>
<sequence length="118" mass="14058">MSRDIQLKERWDVLLEKLSAQFADGDTLELDAIIYLVGVQELGKYHRSYKKDEKLDLMHIAICRLLEPYGFYTFDYFDEEGWPHYIMKEELPPLKAGEQSVLMKEAIVNYFIEKEYIK</sequence>